<accession>A0ABU6SBW5</accession>
<feature type="region of interest" description="Disordered" evidence="1">
    <location>
        <begin position="145"/>
        <end position="179"/>
    </location>
</feature>
<feature type="compositionally biased region" description="Polar residues" evidence="1">
    <location>
        <begin position="145"/>
        <end position="166"/>
    </location>
</feature>
<organism evidence="2 3">
    <name type="scientific">Stylosanthes scabra</name>
    <dbReference type="NCBI Taxonomy" id="79078"/>
    <lineage>
        <taxon>Eukaryota</taxon>
        <taxon>Viridiplantae</taxon>
        <taxon>Streptophyta</taxon>
        <taxon>Embryophyta</taxon>
        <taxon>Tracheophyta</taxon>
        <taxon>Spermatophyta</taxon>
        <taxon>Magnoliopsida</taxon>
        <taxon>eudicotyledons</taxon>
        <taxon>Gunneridae</taxon>
        <taxon>Pentapetalae</taxon>
        <taxon>rosids</taxon>
        <taxon>fabids</taxon>
        <taxon>Fabales</taxon>
        <taxon>Fabaceae</taxon>
        <taxon>Papilionoideae</taxon>
        <taxon>50 kb inversion clade</taxon>
        <taxon>dalbergioids sensu lato</taxon>
        <taxon>Dalbergieae</taxon>
        <taxon>Pterocarpus clade</taxon>
        <taxon>Stylosanthes</taxon>
    </lineage>
</organism>
<gene>
    <name evidence="2" type="ORF">PIB30_116923</name>
</gene>
<protein>
    <submittedName>
        <fullName evidence="2">Uncharacterized protein</fullName>
    </submittedName>
</protein>
<proteinExistence type="predicted"/>
<name>A0ABU6SBW5_9FABA</name>
<dbReference type="EMBL" id="JASCZI010060551">
    <property type="protein sequence ID" value="MED6133797.1"/>
    <property type="molecule type" value="Genomic_DNA"/>
</dbReference>
<feature type="region of interest" description="Disordered" evidence="1">
    <location>
        <begin position="52"/>
        <end position="78"/>
    </location>
</feature>
<dbReference type="Proteomes" id="UP001341840">
    <property type="component" value="Unassembled WGS sequence"/>
</dbReference>
<comment type="caution">
    <text evidence="2">The sequence shown here is derived from an EMBL/GenBank/DDBJ whole genome shotgun (WGS) entry which is preliminary data.</text>
</comment>
<evidence type="ECO:0000313" key="2">
    <source>
        <dbReference type="EMBL" id="MED6133797.1"/>
    </source>
</evidence>
<reference evidence="2 3" key="1">
    <citation type="journal article" date="2023" name="Plants (Basel)">
        <title>Bridging the Gap: Combining Genomics and Transcriptomics Approaches to Understand Stylosanthes scabra, an Orphan Legume from the Brazilian Caatinga.</title>
        <authorList>
            <person name="Ferreira-Neto J.R.C."/>
            <person name="da Silva M.D."/>
            <person name="Binneck E."/>
            <person name="de Melo N.F."/>
            <person name="da Silva R.H."/>
            <person name="de Melo A.L.T.M."/>
            <person name="Pandolfi V."/>
            <person name="Bustamante F.O."/>
            <person name="Brasileiro-Vidal A.C."/>
            <person name="Benko-Iseppon A.M."/>
        </authorList>
    </citation>
    <scope>NUCLEOTIDE SEQUENCE [LARGE SCALE GENOMIC DNA]</scope>
    <source>
        <tissue evidence="2">Leaves</tissue>
    </source>
</reference>
<evidence type="ECO:0000256" key="1">
    <source>
        <dbReference type="SAM" id="MobiDB-lite"/>
    </source>
</evidence>
<keyword evidence="3" id="KW-1185">Reference proteome</keyword>
<evidence type="ECO:0000313" key="3">
    <source>
        <dbReference type="Proteomes" id="UP001341840"/>
    </source>
</evidence>
<sequence length="268" mass="29526">MRLGNHFLTSPMNYLDVWRSMQELDYEFELSSENKESSTSWTVDAIRRVHSKRPMSRMEVPSHTSSKDEHRDHEDGITSSSSMISFELSNGHPSGPHVPATLNDDADFVEYELEDLTGFPSSAEEEERMLKEAVMVSLEDLEVTHPQNNDSHASSHATSKTISTASDDAYKPSKAESNSISVVRPHSLASQLMITASSVSASGTEFGNSASSCSVCSDSSASLQSSSETDISHNTKATLTVIRNPTANVLNGLIRRWDLNLFRNNRNP</sequence>
<feature type="compositionally biased region" description="Basic and acidic residues" evidence="1">
    <location>
        <begin position="65"/>
        <end position="76"/>
    </location>
</feature>